<keyword evidence="2" id="KW-1185">Reference proteome</keyword>
<reference evidence="1 2" key="1">
    <citation type="submission" date="2021-03" db="EMBL/GenBank/DDBJ databases">
        <title>Complete Genome Sequences of Two Lysobacter Strains Isolated from Sea Water (Lysobacter caseinilyticus) and Soil (Lysobacter helvus) in South Korea.</title>
        <authorList>
            <person name="Watanabe Y."/>
            <person name="Arakawa K."/>
        </authorList>
    </citation>
    <scope>NUCLEOTIDE SEQUENCE [LARGE SCALE GENOMIC DNA]</scope>
    <source>
        <strain evidence="1 2">KVB24</strain>
    </source>
</reference>
<evidence type="ECO:0000313" key="2">
    <source>
        <dbReference type="Proteomes" id="UP000681317"/>
    </source>
</evidence>
<proteinExistence type="predicted"/>
<gene>
    <name evidence="1" type="ORF">LYSCAS_08400</name>
</gene>
<sequence>MLAAKDGEAAERDWLGVQCAIRPGAAVRQPLTDPVRGTTPTQRRNAQVAKRFDVMRVIGP</sequence>
<dbReference type="EMBL" id="AP024545">
    <property type="protein sequence ID" value="BCT91816.1"/>
    <property type="molecule type" value="Genomic_DNA"/>
</dbReference>
<dbReference type="Proteomes" id="UP000681317">
    <property type="component" value="Chromosome"/>
</dbReference>
<organism evidence="1 2">
    <name type="scientific">Noviluteimonas caseinilytica</name>
    <dbReference type="NCBI Taxonomy" id="2675101"/>
    <lineage>
        <taxon>Bacteria</taxon>
        <taxon>Pseudomonadati</taxon>
        <taxon>Pseudomonadota</taxon>
        <taxon>Gammaproteobacteria</taxon>
        <taxon>Lysobacterales</taxon>
        <taxon>Lysobacteraceae</taxon>
        <taxon>Noviluteimonas</taxon>
    </lineage>
</organism>
<protein>
    <submittedName>
        <fullName evidence="1">Uncharacterized protein</fullName>
    </submittedName>
</protein>
<name>A0ABM7Q3K8_9GAMM</name>
<evidence type="ECO:0000313" key="1">
    <source>
        <dbReference type="EMBL" id="BCT91816.1"/>
    </source>
</evidence>
<accession>A0ABM7Q3K8</accession>